<dbReference type="SUPFAM" id="SSF49599">
    <property type="entry name" value="TRAF domain-like"/>
    <property type="match status" value="1"/>
</dbReference>
<dbReference type="InterPro" id="IPR002083">
    <property type="entry name" value="MATH/TRAF_dom"/>
</dbReference>
<proteinExistence type="predicted"/>
<dbReference type="Proteomes" id="UP000625711">
    <property type="component" value="Unassembled WGS sequence"/>
</dbReference>
<keyword evidence="4" id="KW-1185">Reference proteome</keyword>
<comment type="caution">
    <text evidence="3">The sequence shown here is derived from an EMBL/GenBank/DDBJ whole genome shotgun (WGS) entry which is preliminary data.</text>
</comment>
<accession>A0A834MMV9</accession>
<feature type="coiled-coil region" evidence="1">
    <location>
        <begin position="85"/>
        <end position="112"/>
    </location>
</feature>
<dbReference type="EMBL" id="JAACXV010000024">
    <property type="protein sequence ID" value="KAF7286530.1"/>
    <property type="molecule type" value="Genomic_DNA"/>
</dbReference>
<evidence type="ECO:0000313" key="3">
    <source>
        <dbReference type="EMBL" id="KAF7286530.1"/>
    </source>
</evidence>
<dbReference type="PANTHER" id="PTHR10131">
    <property type="entry name" value="TNF RECEPTOR ASSOCIATED FACTOR"/>
    <property type="match status" value="1"/>
</dbReference>
<protein>
    <recommendedName>
        <fullName evidence="2">MATH domain-containing protein</fullName>
    </recommendedName>
</protein>
<dbReference type="PANTHER" id="PTHR10131:SF138">
    <property type="entry name" value="RE66324P"/>
    <property type="match status" value="1"/>
</dbReference>
<reference evidence="3" key="1">
    <citation type="submission" date="2020-08" db="EMBL/GenBank/DDBJ databases">
        <title>Genome sequencing and assembly of the red palm weevil Rhynchophorus ferrugineus.</title>
        <authorList>
            <person name="Dias G.B."/>
            <person name="Bergman C.M."/>
            <person name="Manee M."/>
        </authorList>
    </citation>
    <scope>NUCLEOTIDE SEQUENCE</scope>
    <source>
        <strain evidence="3">AA-2017</strain>
        <tissue evidence="3">Whole larva</tissue>
    </source>
</reference>
<feature type="coiled-coil region" evidence="1">
    <location>
        <begin position="282"/>
        <end position="316"/>
    </location>
</feature>
<dbReference type="OrthoDB" id="1737200at2759"/>
<dbReference type="PROSITE" id="PS50144">
    <property type="entry name" value="MATH"/>
    <property type="match status" value="1"/>
</dbReference>
<organism evidence="3 4">
    <name type="scientific">Rhynchophorus ferrugineus</name>
    <name type="common">Red palm weevil</name>
    <name type="synonym">Curculio ferrugineus</name>
    <dbReference type="NCBI Taxonomy" id="354439"/>
    <lineage>
        <taxon>Eukaryota</taxon>
        <taxon>Metazoa</taxon>
        <taxon>Ecdysozoa</taxon>
        <taxon>Arthropoda</taxon>
        <taxon>Hexapoda</taxon>
        <taxon>Insecta</taxon>
        <taxon>Pterygota</taxon>
        <taxon>Neoptera</taxon>
        <taxon>Endopterygota</taxon>
        <taxon>Coleoptera</taxon>
        <taxon>Polyphaga</taxon>
        <taxon>Cucujiformia</taxon>
        <taxon>Curculionidae</taxon>
        <taxon>Dryophthorinae</taxon>
        <taxon>Rhynchophorus</taxon>
    </lineage>
</organism>
<name>A0A834MMV9_RHYFE</name>
<dbReference type="Gene3D" id="3.30.40.10">
    <property type="entry name" value="Zinc/RING finger domain, C3HC4 (zinc finger)"/>
    <property type="match status" value="1"/>
</dbReference>
<gene>
    <name evidence="3" type="ORF">GWI33_004933</name>
</gene>
<feature type="domain" description="MATH" evidence="2">
    <location>
        <begin position="327"/>
        <end position="471"/>
    </location>
</feature>
<sequence length="481" mass="55335">MNNTKPFICYFCNQTIKNESEVGHTALCSKVLIPCSYKCGSYIQRENMAKHKSECVNNTNSLKRSEKTRQPVNTIDRNGVVPTINSKVHEDITRLQQRYAELENRLQSQQSYSEPDNSKYNLADMKNNLNHLSIAVQKLNYAQGILSEWRKNIDSQASLLKTTIASVNANNQSQTQDKELKVVQEKLLEIEHLKMNLNMLNETVYKENSNIKKTEMNFARSLDDLNTAVVSNRTACVDMWNNNSKVLDNVIGDLRNTLASLDEQKAKTASLVFDIRAVNQMASEAADKTEIHDKEVKQLRRELNQLQIDSEVLESIVTTSEGNSGCYKQLLWRITEIESKMIRAKENAIVLKSPIFYTHQYGYKIRLLLYLNGLNKWKDRYALACLHVLKGEFDPLLKWPCTLEGTIALRDLSNIEKPKNFSKYIKTKRSEGDEDEDEPQESNPTYIFIPHNVLLKDTYVKDDTIFLDINIEEKVKYETAI</sequence>
<evidence type="ECO:0000259" key="2">
    <source>
        <dbReference type="PROSITE" id="PS50144"/>
    </source>
</evidence>
<dbReference type="InterPro" id="IPR013083">
    <property type="entry name" value="Znf_RING/FYVE/PHD"/>
</dbReference>
<keyword evidence="1" id="KW-0175">Coiled coil</keyword>
<dbReference type="AlphaFoldDB" id="A0A834MMV9"/>
<evidence type="ECO:0000256" key="1">
    <source>
        <dbReference type="SAM" id="Coils"/>
    </source>
</evidence>
<dbReference type="Pfam" id="PF22486">
    <property type="entry name" value="MATH_2"/>
    <property type="match status" value="1"/>
</dbReference>
<dbReference type="Gene3D" id="2.60.210.10">
    <property type="entry name" value="Apoptosis, Tumor Necrosis Factor Receptor Associated Protein 2, Chain A"/>
    <property type="match status" value="1"/>
</dbReference>
<evidence type="ECO:0000313" key="4">
    <source>
        <dbReference type="Proteomes" id="UP000625711"/>
    </source>
</evidence>
<dbReference type="InterPro" id="IPR008974">
    <property type="entry name" value="TRAF-like"/>
</dbReference>